<sequence length="385" mass="41797">MKFAKKAFTTGLAAIVMSGGLATTTVPARAAGRVDLAKPTFSHPTRITNPLFPARRLDQLLQLGSEDGEKLRFETTRLKTPVAIRWGGKTIDTVVQQFVAYGDGRVAEVAVDYYAQADDGSVWYFGEKVDNYVDGVIHDHSGTWLAGRDGPPGMIMPAHPRVGDVFRPENIPGLVLEVATVTATGLTVAGPRGPVPGAIRVRNLELDGSIEQKIFAPAYGEFQASVAATGESYEAALAIPADSIHCRRPRRLIALDTTAARVLVAAGRHDWRLTDQLVRTLNQTWIAHRHEVRVPTKLSAQFSETLQALRKAVASRKAVTIRQAAVKVGLAAVDLQAQYRSVRATDHARIAWWRHQLQIDRATGDAGEIAGDKAVLTAIRNRLVG</sequence>
<protein>
    <submittedName>
        <fullName evidence="1">Uncharacterized protein</fullName>
    </submittedName>
</protein>
<gene>
    <name evidence="1" type="ORF">F1D05_02575</name>
</gene>
<evidence type="ECO:0000313" key="2">
    <source>
        <dbReference type="Proteomes" id="UP000515563"/>
    </source>
</evidence>
<name>A0A7G6WSN1_9ACTN</name>
<dbReference type="EMBL" id="CP043661">
    <property type="protein sequence ID" value="QNE16996.1"/>
    <property type="molecule type" value="Genomic_DNA"/>
</dbReference>
<reference evidence="1 2" key="2">
    <citation type="journal article" date="2020" name="Microbiol. Resour. Announc.">
        <title>Antarctic desert soil bacteria exhibit high novel natural product potential, evaluated through long-read genome sequencing and comparative genomics.</title>
        <authorList>
            <person name="Benaud N."/>
            <person name="Edwards R.J."/>
            <person name="Amos T.G."/>
            <person name="D'Agostino P.M."/>
            <person name="Gutierrez-Chavez C."/>
            <person name="Montgomery K."/>
            <person name="Nicetic I."/>
            <person name="Ferrari B.C."/>
        </authorList>
    </citation>
    <scope>NUCLEOTIDE SEQUENCE [LARGE SCALE GENOMIC DNA]</scope>
    <source>
        <strain evidence="1 2">SPB151</strain>
    </source>
</reference>
<organism evidence="1 2">
    <name type="scientific">Kribbella qitaiheensis</name>
    <dbReference type="NCBI Taxonomy" id="1544730"/>
    <lineage>
        <taxon>Bacteria</taxon>
        <taxon>Bacillati</taxon>
        <taxon>Actinomycetota</taxon>
        <taxon>Actinomycetes</taxon>
        <taxon>Propionibacteriales</taxon>
        <taxon>Kribbellaceae</taxon>
        <taxon>Kribbella</taxon>
    </lineage>
</organism>
<dbReference type="RefSeq" id="WP_185445830.1">
    <property type="nucleotide sequence ID" value="NZ_CP043661.1"/>
</dbReference>
<dbReference type="KEGG" id="kqi:F1D05_02575"/>
<evidence type="ECO:0000313" key="1">
    <source>
        <dbReference type="EMBL" id="QNE16996.1"/>
    </source>
</evidence>
<dbReference type="AlphaFoldDB" id="A0A7G6WSN1"/>
<accession>A0A7G6WSN1</accession>
<proteinExistence type="predicted"/>
<reference evidence="2" key="1">
    <citation type="submission" date="2019-09" db="EMBL/GenBank/DDBJ databases">
        <title>Antimicrobial potential of Antarctic Bacteria.</title>
        <authorList>
            <person name="Benaud N."/>
            <person name="Edwards R.J."/>
            <person name="Ferrari B.C."/>
        </authorList>
    </citation>
    <scope>NUCLEOTIDE SEQUENCE [LARGE SCALE GENOMIC DNA]</scope>
    <source>
        <strain evidence="2">SPB151</strain>
    </source>
</reference>
<keyword evidence="2" id="KW-1185">Reference proteome</keyword>
<dbReference type="Proteomes" id="UP000515563">
    <property type="component" value="Chromosome"/>
</dbReference>